<accession>A0A521AF98</accession>
<proteinExistence type="predicted"/>
<name>A0A521AF98_SACCC</name>
<evidence type="ECO:0000313" key="2">
    <source>
        <dbReference type="Proteomes" id="UP000319040"/>
    </source>
</evidence>
<dbReference type="Proteomes" id="UP000319040">
    <property type="component" value="Unassembled WGS sequence"/>
</dbReference>
<gene>
    <name evidence="1" type="ORF">SAMN06265379_101103</name>
</gene>
<keyword evidence="2" id="KW-1185">Reference proteome</keyword>
<organism evidence="1 2">
    <name type="scientific">Saccharicrinis carchari</name>
    <dbReference type="NCBI Taxonomy" id="1168039"/>
    <lineage>
        <taxon>Bacteria</taxon>
        <taxon>Pseudomonadati</taxon>
        <taxon>Bacteroidota</taxon>
        <taxon>Bacteroidia</taxon>
        <taxon>Marinilabiliales</taxon>
        <taxon>Marinilabiliaceae</taxon>
        <taxon>Saccharicrinis</taxon>
    </lineage>
</organism>
<reference evidence="1 2" key="1">
    <citation type="submission" date="2017-05" db="EMBL/GenBank/DDBJ databases">
        <authorList>
            <person name="Varghese N."/>
            <person name="Submissions S."/>
        </authorList>
    </citation>
    <scope>NUCLEOTIDE SEQUENCE [LARGE SCALE GENOMIC DNA]</scope>
    <source>
        <strain evidence="1 2">DSM 27040</strain>
    </source>
</reference>
<protein>
    <submittedName>
        <fullName evidence="1">Prepilin-type processing-associated H-X9-DG domain-containing protein</fullName>
    </submittedName>
</protein>
<evidence type="ECO:0000313" key="1">
    <source>
        <dbReference type="EMBL" id="SMO33469.1"/>
    </source>
</evidence>
<dbReference type="AlphaFoldDB" id="A0A521AF98"/>
<sequence>MRGYINGFQISNTTMYSSYYTRHKNKVNVLYYNYSMVSFMAIEFDCTPR</sequence>
<dbReference type="EMBL" id="FXTB01000001">
    <property type="protein sequence ID" value="SMO33469.1"/>
    <property type="molecule type" value="Genomic_DNA"/>
</dbReference>